<keyword evidence="1" id="KW-0812">Transmembrane</keyword>
<keyword evidence="1" id="KW-0472">Membrane</keyword>
<name>A0A7U4DQR3_DESPD</name>
<feature type="transmembrane region" description="Helical" evidence="1">
    <location>
        <begin position="42"/>
        <end position="66"/>
    </location>
</feature>
<gene>
    <name evidence="2" type="ordered locus">Despr_3159</name>
</gene>
<evidence type="ECO:0000313" key="3">
    <source>
        <dbReference type="Proteomes" id="UP000006365"/>
    </source>
</evidence>
<dbReference type="KEGG" id="dpr:Despr_3159"/>
<proteinExistence type="predicted"/>
<accession>A0A7U4DQR3</accession>
<dbReference type="Proteomes" id="UP000006365">
    <property type="component" value="Chromosome"/>
</dbReference>
<dbReference type="AlphaFoldDB" id="A0A7U4DQR3"/>
<evidence type="ECO:0000256" key="1">
    <source>
        <dbReference type="SAM" id="Phobius"/>
    </source>
</evidence>
<protein>
    <submittedName>
        <fullName evidence="2">Uncharacterized protein</fullName>
    </submittedName>
</protein>
<evidence type="ECO:0000313" key="2">
    <source>
        <dbReference type="EMBL" id="ADW19287.1"/>
    </source>
</evidence>
<sequence length="92" mass="10092">MEKQKSRFDIGVYLFYGAAIAGLFAALWRATDFFTAVAAVQFFGPIIILLCIGPSMFCGELIDAVAKLWTERFKHQEPPDTPAAGDHAHTTA</sequence>
<keyword evidence="1" id="KW-1133">Transmembrane helix</keyword>
<feature type="transmembrane region" description="Helical" evidence="1">
    <location>
        <begin position="12"/>
        <end position="30"/>
    </location>
</feature>
<reference evidence="2 3" key="1">
    <citation type="journal article" date="2011" name="Stand. Genomic Sci.">
        <title>Complete genome sequence of Desulfobulbus propionicus type strain (1pr3).</title>
        <authorList>
            <person name="Pagani I."/>
            <person name="Lapidus A."/>
            <person name="Nolan M."/>
            <person name="Lucas S."/>
            <person name="Hammon N."/>
            <person name="Deshpande S."/>
            <person name="Cheng J.F."/>
            <person name="Chertkov O."/>
            <person name="Davenport K."/>
            <person name="Tapia R."/>
            <person name="Han C."/>
            <person name="Goodwin L."/>
            <person name="Pitluck S."/>
            <person name="Liolios K."/>
            <person name="Mavromatis K."/>
            <person name="Ivanova N."/>
            <person name="Mikhailova N."/>
            <person name="Pati A."/>
            <person name="Chen A."/>
            <person name="Palaniappan K."/>
            <person name="Land M."/>
            <person name="Hauser L."/>
            <person name="Chang Y.J."/>
            <person name="Jeffries C.D."/>
            <person name="Detter J.C."/>
            <person name="Brambilla E."/>
            <person name="Kannan K.P."/>
            <person name="Djao O.D."/>
            <person name="Rohde M."/>
            <person name="Pukall R."/>
            <person name="Spring S."/>
            <person name="Goker M."/>
            <person name="Sikorski J."/>
            <person name="Woyke T."/>
            <person name="Bristow J."/>
            <person name="Eisen J.A."/>
            <person name="Markowitz V."/>
            <person name="Hugenholtz P."/>
            <person name="Kyrpides N.C."/>
            <person name="Klenk H.P."/>
        </authorList>
    </citation>
    <scope>NUCLEOTIDE SEQUENCE [LARGE SCALE GENOMIC DNA]</scope>
    <source>
        <strain evidence="3">ATCC 33891 / DSM 2032 / 1pr3</strain>
    </source>
</reference>
<organism evidence="2 3">
    <name type="scientific">Desulfobulbus propionicus (strain ATCC 33891 / DSM 2032 / VKM B-1956 / 1pr3)</name>
    <dbReference type="NCBI Taxonomy" id="577650"/>
    <lineage>
        <taxon>Bacteria</taxon>
        <taxon>Pseudomonadati</taxon>
        <taxon>Thermodesulfobacteriota</taxon>
        <taxon>Desulfobulbia</taxon>
        <taxon>Desulfobulbales</taxon>
        <taxon>Desulfobulbaceae</taxon>
        <taxon>Desulfobulbus</taxon>
    </lineage>
</organism>
<dbReference type="RefSeq" id="WP_015725811.1">
    <property type="nucleotide sequence ID" value="NC_014972.1"/>
</dbReference>
<dbReference type="EMBL" id="CP002364">
    <property type="protein sequence ID" value="ADW19287.1"/>
    <property type="molecule type" value="Genomic_DNA"/>
</dbReference>
<keyword evidence="3" id="KW-1185">Reference proteome</keyword>